<reference evidence="1 2" key="1">
    <citation type="journal article" date="2011" name="BMC Genomics">
        <title>Genome sequencing reveals diversification of virulence factor content and possible host adaptation in distinct subpopulations of Salmonella enterica.</title>
        <authorList>
            <person name="den Bakker H.C."/>
            <person name="Moreno Switt A.I."/>
            <person name="Govoni G."/>
            <person name="Cummings C.A."/>
            <person name="Ranieri M.L."/>
            <person name="Degoricija L."/>
            <person name="Hoelzer K."/>
            <person name="Rodriguez-Rivera L.D."/>
            <person name="Brown S."/>
            <person name="Bolchacova E."/>
            <person name="Furtado M.R."/>
            <person name="Wiedmann M."/>
        </authorList>
    </citation>
    <scope>NUCLEOTIDE SEQUENCE [LARGE SCALE GENOMIC DNA]</scope>
    <source>
        <strain evidence="1 2">R6-377</strain>
    </source>
</reference>
<proteinExistence type="predicted"/>
<dbReference type="Proteomes" id="UP000004642">
    <property type="component" value="Unassembled WGS sequence"/>
</dbReference>
<sequence length="48" mass="5289">LLRSGAAIGASREEQLDELLNAVDLTLKPEQIAELETPYKQHPVVGFK</sequence>
<dbReference type="Gene3D" id="3.20.20.100">
    <property type="entry name" value="NADP-dependent oxidoreductase domain"/>
    <property type="match status" value="1"/>
</dbReference>
<feature type="non-terminal residue" evidence="1">
    <location>
        <position position="1"/>
    </location>
</feature>
<organism evidence="1 2">
    <name type="scientific">Salmonella enterica subsp. enterica serovar Alachua str. R6-377</name>
    <dbReference type="NCBI Taxonomy" id="913241"/>
    <lineage>
        <taxon>Bacteria</taxon>
        <taxon>Pseudomonadati</taxon>
        <taxon>Pseudomonadota</taxon>
        <taxon>Gammaproteobacteria</taxon>
        <taxon>Enterobacterales</taxon>
        <taxon>Enterobacteriaceae</taxon>
        <taxon>Salmonella</taxon>
    </lineage>
</organism>
<comment type="caution">
    <text evidence="1">The sequence shown here is derived from an EMBL/GenBank/DDBJ whole genome shotgun (WGS) entry which is preliminary data.</text>
</comment>
<dbReference type="InterPro" id="IPR036812">
    <property type="entry name" value="NAD(P)_OxRdtase_dom_sf"/>
</dbReference>
<dbReference type="PATRIC" id="fig|913241.3.peg.482"/>
<protein>
    <submittedName>
        <fullName evidence="1">Putative oxidoreductase</fullName>
    </submittedName>
</protein>
<dbReference type="SUPFAM" id="SSF51430">
    <property type="entry name" value="NAD(P)-linked oxidoreductase"/>
    <property type="match status" value="1"/>
</dbReference>
<name>G5LJW5_SALET</name>
<dbReference type="AlphaFoldDB" id="G5LJW5"/>
<dbReference type="EMBL" id="AFCJ01000268">
    <property type="protein sequence ID" value="EHC44782.1"/>
    <property type="molecule type" value="Genomic_DNA"/>
</dbReference>
<evidence type="ECO:0000313" key="1">
    <source>
        <dbReference type="EMBL" id="EHC44782.1"/>
    </source>
</evidence>
<gene>
    <name evidence="1" type="ORF">LTSEALA_0615</name>
</gene>
<accession>G5LJW5</accession>
<evidence type="ECO:0000313" key="2">
    <source>
        <dbReference type="Proteomes" id="UP000004642"/>
    </source>
</evidence>